<sequence>MPGKVLISGAGPTGLVAAISLAKLNIPFRIIDKNKGPGRASRAIAVHARTLEFYQQLEVSGEIIQKGIVLDRLQIFKEGKLKAMLKLEELGKGLSPFPFVLTLPQDEHEQILVGKLNELGHRVDWETELVSFRQQDGFVAVVLSKNGRQEEERYSYLCGCDGVRSTVRKGLGLDFAGGTYQQVFYVADVQSGSSVKGVQVRFFKEGFAIALPVRATGSLRLIGLLPPFLSDKQNVGFSELATYIETKTKLRVDKENWFSTYKVHHRVSERFQKGNVFLAGDAAHVHSPAGGQGMNTGIGDAFNLSWKLADVLKGKSNPAILGSYESERKAFAESLVSTTDRMFEILVGEGLSSKMVKGVILPYVAPTLTKSDRVKHMMFKTLSQIRIHYRDSALSEGAAGSIHGGDRLPWVPAEEGDNFLPLQAMDWQFHVYGEATPELIDLAKAHAIPYHQFPWTKIAEKAGIAQNAVFLVRPDGHVAVADDGNGLDTMENYLIRLKSR</sequence>
<dbReference type="Gene3D" id="3.40.30.120">
    <property type="match status" value="1"/>
</dbReference>
<dbReference type="SUPFAM" id="SSF51905">
    <property type="entry name" value="FAD/NAD(P)-binding domain"/>
    <property type="match status" value="1"/>
</dbReference>
<reference evidence="5 6" key="1">
    <citation type="journal article" date="2018" name="Int. J. Syst. Evol. Microbiol.">
        <title>Planococcus salinus sp. nov., a moderately halophilic bacterium isolated from a saline-alkali soil.</title>
        <authorList>
            <person name="Gan L."/>
        </authorList>
    </citation>
    <scope>NUCLEOTIDE SEQUENCE [LARGE SCALE GENOMIC DNA]</scope>
    <source>
        <strain evidence="5 6">LCB217</strain>
    </source>
</reference>
<dbReference type="EMBL" id="RIAX01000001">
    <property type="protein sequence ID" value="RNF41138.1"/>
    <property type="molecule type" value="Genomic_DNA"/>
</dbReference>
<dbReference type="InterPro" id="IPR036188">
    <property type="entry name" value="FAD/NAD-bd_sf"/>
</dbReference>
<evidence type="ECO:0000256" key="2">
    <source>
        <dbReference type="ARBA" id="ARBA00022630"/>
    </source>
</evidence>
<dbReference type="RefSeq" id="WP_123163886.1">
    <property type="nucleotide sequence ID" value="NZ_RIAX01000001.1"/>
</dbReference>
<name>A0A3M8PBP4_9BACL</name>
<keyword evidence="3" id="KW-0274">FAD</keyword>
<dbReference type="InterPro" id="IPR002938">
    <property type="entry name" value="FAD-bd"/>
</dbReference>
<dbReference type="GO" id="GO:0071949">
    <property type="term" value="F:FAD binding"/>
    <property type="evidence" value="ECO:0007669"/>
    <property type="project" value="InterPro"/>
</dbReference>
<dbReference type="Proteomes" id="UP000275473">
    <property type="component" value="Unassembled WGS sequence"/>
</dbReference>
<evidence type="ECO:0000256" key="1">
    <source>
        <dbReference type="ARBA" id="ARBA00001974"/>
    </source>
</evidence>
<keyword evidence="6" id="KW-1185">Reference proteome</keyword>
<comment type="cofactor">
    <cofactor evidence="1">
        <name>FAD</name>
        <dbReference type="ChEBI" id="CHEBI:57692"/>
    </cofactor>
</comment>
<evidence type="ECO:0000313" key="5">
    <source>
        <dbReference type="EMBL" id="RNF41138.1"/>
    </source>
</evidence>
<comment type="caution">
    <text evidence="5">The sequence shown here is derived from an EMBL/GenBank/DDBJ whole genome shotgun (WGS) entry which is preliminary data.</text>
</comment>
<dbReference type="Gene3D" id="3.50.50.60">
    <property type="entry name" value="FAD/NAD(P)-binding domain"/>
    <property type="match status" value="1"/>
</dbReference>
<dbReference type="PANTHER" id="PTHR43004">
    <property type="entry name" value="TRK SYSTEM POTASSIUM UPTAKE PROTEIN"/>
    <property type="match status" value="1"/>
</dbReference>
<dbReference type="Pfam" id="PF01494">
    <property type="entry name" value="FAD_binding_3"/>
    <property type="match status" value="1"/>
</dbReference>
<dbReference type="OrthoDB" id="9766816at2"/>
<evidence type="ECO:0000313" key="6">
    <source>
        <dbReference type="Proteomes" id="UP000275473"/>
    </source>
</evidence>
<evidence type="ECO:0000259" key="4">
    <source>
        <dbReference type="Pfam" id="PF01494"/>
    </source>
</evidence>
<organism evidence="5 6">
    <name type="scientific">Planococcus salinus</name>
    <dbReference type="NCBI Taxonomy" id="1848460"/>
    <lineage>
        <taxon>Bacteria</taxon>
        <taxon>Bacillati</taxon>
        <taxon>Bacillota</taxon>
        <taxon>Bacilli</taxon>
        <taxon>Bacillales</taxon>
        <taxon>Caryophanaceae</taxon>
        <taxon>Planococcus</taxon>
    </lineage>
</organism>
<proteinExistence type="predicted"/>
<dbReference type="GO" id="GO:0016709">
    <property type="term" value="F:oxidoreductase activity, acting on paired donors, with incorporation or reduction of molecular oxygen, NAD(P)H as one donor, and incorporation of one atom of oxygen"/>
    <property type="evidence" value="ECO:0007669"/>
    <property type="project" value="UniProtKB-ARBA"/>
</dbReference>
<keyword evidence="5" id="KW-0560">Oxidoreductase</keyword>
<dbReference type="AlphaFoldDB" id="A0A3M8PBP4"/>
<feature type="domain" description="FAD-binding" evidence="4">
    <location>
        <begin position="4"/>
        <end position="337"/>
    </location>
</feature>
<dbReference type="InterPro" id="IPR050641">
    <property type="entry name" value="RIFMO-like"/>
</dbReference>
<dbReference type="PRINTS" id="PR00420">
    <property type="entry name" value="RNGMNOXGNASE"/>
</dbReference>
<keyword evidence="2" id="KW-0285">Flavoprotein</keyword>
<dbReference type="Gene3D" id="3.30.70.2450">
    <property type="match status" value="1"/>
</dbReference>
<accession>A0A3M8PBP4</accession>
<dbReference type="PANTHER" id="PTHR43004:SF19">
    <property type="entry name" value="BINDING MONOOXYGENASE, PUTATIVE (JCVI)-RELATED"/>
    <property type="match status" value="1"/>
</dbReference>
<evidence type="ECO:0000256" key="3">
    <source>
        <dbReference type="ARBA" id="ARBA00022827"/>
    </source>
</evidence>
<gene>
    <name evidence="5" type="ORF">EEX84_01965</name>
</gene>
<keyword evidence="5" id="KW-0503">Monooxygenase</keyword>
<protein>
    <submittedName>
        <fullName evidence="5">Monooxygenase</fullName>
    </submittedName>
</protein>